<keyword evidence="11 14" id="KW-1133">Transmembrane helix</keyword>
<dbReference type="InterPro" id="IPR003594">
    <property type="entry name" value="HATPase_dom"/>
</dbReference>
<keyword evidence="7 14" id="KW-0812">Transmembrane</keyword>
<keyword evidence="17" id="KW-1185">Reference proteome</keyword>
<keyword evidence="8" id="KW-0547">Nucleotide-binding</keyword>
<comment type="caution">
    <text evidence="16">The sequence shown here is derived from an EMBL/GenBank/DDBJ whole genome shotgun (WGS) entry which is preliminary data.</text>
</comment>
<dbReference type="InterPro" id="IPR004358">
    <property type="entry name" value="Sig_transdc_His_kin-like_C"/>
</dbReference>
<dbReference type="PRINTS" id="PR00344">
    <property type="entry name" value="BCTRLSENSOR"/>
</dbReference>
<dbReference type="SMART" id="SM00387">
    <property type="entry name" value="HATPase_c"/>
    <property type="match status" value="1"/>
</dbReference>
<feature type="transmembrane region" description="Helical" evidence="14">
    <location>
        <begin position="172"/>
        <end position="194"/>
    </location>
</feature>
<keyword evidence="9 16" id="KW-0418">Kinase</keyword>
<evidence type="ECO:0000256" key="11">
    <source>
        <dbReference type="ARBA" id="ARBA00022989"/>
    </source>
</evidence>
<dbReference type="Proteomes" id="UP000782705">
    <property type="component" value="Unassembled WGS sequence"/>
</dbReference>
<dbReference type="SUPFAM" id="SSF47384">
    <property type="entry name" value="Homodimeric domain of signal transducing histidine kinase"/>
    <property type="match status" value="1"/>
</dbReference>
<evidence type="ECO:0000313" key="17">
    <source>
        <dbReference type="Proteomes" id="UP000782705"/>
    </source>
</evidence>
<dbReference type="PROSITE" id="PS50109">
    <property type="entry name" value="HIS_KIN"/>
    <property type="match status" value="1"/>
</dbReference>
<dbReference type="CDD" id="cd00075">
    <property type="entry name" value="HATPase"/>
    <property type="match status" value="1"/>
</dbReference>
<dbReference type="InterPro" id="IPR036097">
    <property type="entry name" value="HisK_dim/P_sf"/>
</dbReference>
<evidence type="ECO:0000313" key="16">
    <source>
        <dbReference type="EMBL" id="KAF1305063.1"/>
    </source>
</evidence>
<comment type="subcellular location">
    <subcellularLocation>
        <location evidence="2">Cell membrane</location>
        <topology evidence="2">Multi-pass membrane protein</topology>
    </subcellularLocation>
</comment>
<keyword evidence="6" id="KW-0808">Transferase</keyword>
<comment type="catalytic activity">
    <reaction evidence="1">
        <text>ATP + protein L-histidine = ADP + protein N-phospho-L-histidine.</text>
        <dbReference type="EC" id="2.7.13.3"/>
    </reaction>
</comment>
<gene>
    <name evidence="16" type="ORF">BAU17_05155</name>
</gene>
<dbReference type="InterPro" id="IPR050398">
    <property type="entry name" value="HssS/ArlS-like"/>
</dbReference>
<dbReference type="Pfam" id="PF00512">
    <property type="entry name" value="HisKA"/>
    <property type="match status" value="1"/>
</dbReference>
<name>A0ABQ6Z1F5_9ENTE</name>
<evidence type="ECO:0000256" key="7">
    <source>
        <dbReference type="ARBA" id="ARBA00022692"/>
    </source>
</evidence>
<dbReference type="Pfam" id="PF02518">
    <property type="entry name" value="HATPase_c"/>
    <property type="match status" value="1"/>
</dbReference>
<evidence type="ECO:0000256" key="2">
    <source>
        <dbReference type="ARBA" id="ARBA00004651"/>
    </source>
</evidence>
<dbReference type="SMART" id="SM00388">
    <property type="entry name" value="HisKA"/>
    <property type="match status" value="1"/>
</dbReference>
<evidence type="ECO:0000256" key="5">
    <source>
        <dbReference type="ARBA" id="ARBA00022553"/>
    </source>
</evidence>
<reference evidence="16 17" key="1">
    <citation type="submission" date="2016-06" db="EMBL/GenBank/DDBJ databases">
        <title>Four novel species of enterococci isolated from chicken manure.</title>
        <authorList>
            <person name="Van Tyne D."/>
        </authorList>
    </citation>
    <scope>NUCLEOTIDE SEQUENCE [LARGE SCALE GENOMIC DNA]</scope>
    <source>
        <strain evidence="16 17">CU12B</strain>
    </source>
</reference>
<sequence>MTIKKRFLISYLSAILITLGSIFLIFAIISYTTLGEVPSFPRIYRILTTQRPLTEAESESYTAMNSYLEESSEQLELPLNQELLKTIKEIEQNNLNVVLRKDEAFTYYSNLLVEKSLQAHAPAFDLHNFEPTGTIDNNGHFFHYVKKDFRYADGAKGSFVILKRESNLIEFFLQWGIWVILFIIGIAIFAFWFINRRLSKTTIQPLLALEKSTRKLTSSDTISPFITDDTEEHVSKEVQQLQESFAKMWADLQQSQAEQEKYETNRRELISNISHDLKTPMTSITGYVEGLIDGVANTEEKRQRYLKTIHEKSITLNELIDELFLYSKLDLNAVAFHFKKIDFIAYMKHLLEEYLWTDDIKVTTDFPNQAIYAAIDPIQFNRVITNLIQNSMKFRNPQQTPEFHVGVTCQSSQIMLTFTDNGIGISEEDLANIFERFYRTDKARTSTIKGSGLGLSIVKQIVEHHSGNIQVASQLGKGTTITITLPLLEEKIQ</sequence>
<evidence type="ECO:0000259" key="15">
    <source>
        <dbReference type="PROSITE" id="PS50109"/>
    </source>
</evidence>
<dbReference type="Gene3D" id="6.10.340.10">
    <property type="match status" value="1"/>
</dbReference>
<dbReference type="PANTHER" id="PTHR45528:SF1">
    <property type="entry name" value="SENSOR HISTIDINE KINASE CPXA"/>
    <property type="match status" value="1"/>
</dbReference>
<feature type="transmembrane region" description="Helical" evidence="14">
    <location>
        <begin position="7"/>
        <end position="31"/>
    </location>
</feature>
<evidence type="ECO:0000256" key="6">
    <source>
        <dbReference type="ARBA" id="ARBA00022679"/>
    </source>
</evidence>
<keyword evidence="4" id="KW-1003">Cell membrane</keyword>
<feature type="domain" description="Histidine kinase" evidence="15">
    <location>
        <begin position="272"/>
        <end position="489"/>
    </location>
</feature>
<dbReference type="PANTHER" id="PTHR45528">
    <property type="entry name" value="SENSOR HISTIDINE KINASE CPXA"/>
    <property type="match status" value="1"/>
</dbReference>
<evidence type="ECO:0000256" key="3">
    <source>
        <dbReference type="ARBA" id="ARBA00012438"/>
    </source>
</evidence>
<dbReference type="EC" id="2.7.13.3" evidence="3"/>
<evidence type="ECO:0000256" key="4">
    <source>
        <dbReference type="ARBA" id="ARBA00022475"/>
    </source>
</evidence>
<evidence type="ECO:0000256" key="8">
    <source>
        <dbReference type="ARBA" id="ARBA00022741"/>
    </source>
</evidence>
<evidence type="ECO:0000256" key="10">
    <source>
        <dbReference type="ARBA" id="ARBA00022840"/>
    </source>
</evidence>
<dbReference type="EMBL" id="MAEL01000024">
    <property type="protein sequence ID" value="KAF1305063.1"/>
    <property type="molecule type" value="Genomic_DNA"/>
</dbReference>
<accession>A0ABQ6Z1F5</accession>
<dbReference type="InterPro" id="IPR005467">
    <property type="entry name" value="His_kinase_dom"/>
</dbReference>
<evidence type="ECO:0000256" key="9">
    <source>
        <dbReference type="ARBA" id="ARBA00022777"/>
    </source>
</evidence>
<evidence type="ECO:0000256" key="12">
    <source>
        <dbReference type="ARBA" id="ARBA00023012"/>
    </source>
</evidence>
<evidence type="ECO:0000256" key="14">
    <source>
        <dbReference type="SAM" id="Phobius"/>
    </source>
</evidence>
<dbReference type="InterPro" id="IPR003661">
    <property type="entry name" value="HisK_dim/P_dom"/>
</dbReference>
<evidence type="ECO:0000256" key="1">
    <source>
        <dbReference type="ARBA" id="ARBA00000085"/>
    </source>
</evidence>
<dbReference type="CDD" id="cd00082">
    <property type="entry name" value="HisKA"/>
    <property type="match status" value="1"/>
</dbReference>
<dbReference type="SUPFAM" id="SSF55874">
    <property type="entry name" value="ATPase domain of HSP90 chaperone/DNA topoisomerase II/histidine kinase"/>
    <property type="match status" value="1"/>
</dbReference>
<dbReference type="Gene3D" id="3.30.565.10">
    <property type="entry name" value="Histidine kinase-like ATPase, C-terminal domain"/>
    <property type="match status" value="1"/>
</dbReference>
<proteinExistence type="predicted"/>
<dbReference type="RefSeq" id="WP_161901474.1">
    <property type="nucleotide sequence ID" value="NZ_MAEL01000024.1"/>
</dbReference>
<protein>
    <recommendedName>
        <fullName evidence="3">histidine kinase</fullName>
        <ecNumber evidence="3">2.7.13.3</ecNumber>
    </recommendedName>
</protein>
<keyword evidence="12" id="KW-0902">Two-component regulatory system</keyword>
<dbReference type="InterPro" id="IPR036890">
    <property type="entry name" value="HATPase_C_sf"/>
</dbReference>
<dbReference type="Gene3D" id="1.10.287.130">
    <property type="match status" value="1"/>
</dbReference>
<dbReference type="GO" id="GO:0016301">
    <property type="term" value="F:kinase activity"/>
    <property type="evidence" value="ECO:0007669"/>
    <property type="project" value="UniProtKB-KW"/>
</dbReference>
<keyword evidence="13 14" id="KW-0472">Membrane</keyword>
<keyword evidence="5" id="KW-0597">Phosphoprotein</keyword>
<keyword evidence="10" id="KW-0067">ATP-binding</keyword>
<organism evidence="16 17">
    <name type="scientific">Candidatus Enterococcus willemsii</name>
    <dbReference type="NCBI Taxonomy" id="1857215"/>
    <lineage>
        <taxon>Bacteria</taxon>
        <taxon>Bacillati</taxon>
        <taxon>Bacillota</taxon>
        <taxon>Bacilli</taxon>
        <taxon>Lactobacillales</taxon>
        <taxon>Enterococcaceae</taxon>
        <taxon>Enterococcus</taxon>
    </lineage>
</organism>
<evidence type="ECO:0000256" key="13">
    <source>
        <dbReference type="ARBA" id="ARBA00023136"/>
    </source>
</evidence>